<dbReference type="OrthoDB" id="1488578at2"/>
<dbReference type="EMBL" id="FNBP01000006">
    <property type="protein sequence ID" value="SDG33169.1"/>
    <property type="molecule type" value="Genomic_DNA"/>
</dbReference>
<dbReference type="InterPro" id="IPR011519">
    <property type="entry name" value="UnbV_ASPIC"/>
</dbReference>
<feature type="domain" description="ASPIC/UnbV" evidence="2">
    <location>
        <begin position="119"/>
        <end position="187"/>
    </location>
</feature>
<dbReference type="Pfam" id="PF13517">
    <property type="entry name" value="FG-GAP_3"/>
    <property type="match status" value="1"/>
</dbReference>
<dbReference type="AlphaFoldDB" id="A0A1G7TES3"/>
<evidence type="ECO:0000313" key="3">
    <source>
        <dbReference type="EMBL" id="SDG33169.1"/>
    </source>
</evidence>
<dbReference type="InterPro" id="IPR027039">
    <property type="entry name" value="Crtac1"/>
</dbReference>
<evidence type="ECO:0000313" key="4">
    <source>
        <dbReference type="Proteomes" id="UP000199399"/>
    </source>
</evidence>
<dbReference type="PANTHER" id="PTHR16026">
    <property type="entry name" value="CARTILAGE ACIDIC PROTEIN 1"/>
    <property type="match status" value="1"/>
</dbReference>
<dbReference type="Proteomes" id="UP000199399">
    <property type="component" value="Unassembled WGS sequence"/>
</dbReference>
<dbReference type="InterPro" id="IPR013517">
    <property type="entry name" value="FG-GAP"/>
</dbReference>
<dbReference type="Gene3D" id="2.130.10.130">
    <property type="entry name" value="Integrin alpha, N-terminal"/>
    <property type="match status" value="1"/>
</dbReference>
<dbReference type="Pfam" id="PF07593">
    <property type="entry name" value="UnbV_ASPIC"/>
    <property type="match status" value="1"/>
</dbReference>
<organism evidence="3 4">
    <name type="scientific">Sulfitobacter delicatus</name>
    <dbReference type="NCBI Taxonomy" id="218672"/>
    <lineage>
        <taxon>Bacteria</taxon>
        <taxon>Pseudomonadati</taxon>
        <taxon>Pseudomonadota</taxon>
        <taxon>Alphaproteobacteria</taxon>
        <taxon>Rhodobacterales</taxon>
        <taxon>Roseobacteraceae</taxon>
        <taxon>Sulfitobacter</taxon>
    </lineage>
</organism>
<keyword evidence="1" id="KW-0732">Signal</keyword>
<dbReference type="RefSeq" id="WP_093742725.1">
    <property type="nucleotide sequence ID" value="NZ_FNBP01000006.1"/>
</dbReference>
<name>A0A1G7TES3_9RHOB</name>
<dbReference type="PANTHER" id="PTHR16026:SF0">
    <property type="entry name" value="CARTILAGE ACIDIC PROTEIN 1"/>
    <property type="match status" value="1"/>
</dbReference>
<dbReference type="SUPFAM" id="SSF69318">
    <property type="entry name" value="Integrin alpha N-terminal domain"/>
    <property type="match status" value="1"/>
</dbReference>
<protein>
    <submittedName>
        <fullName evidence="3">Repeat domain-containing protein</fullName>
    </submittedName>
</protein>
<reference evidence="4" key="1">
    <citation type="submission" date="2016-10" db="EMBL/GenBank/DDBJ databases">
        <authorList>
            <person name="Varghese N."/>
            <person name="Submissions S."/>
        </authorList>
    </citation>
    <scope>NUCLEOTIDE SEQUENCE [LARGE SCALE GENOMIC DNA]</scope>
    <source>
        <strain evidence="4">DSM 16477</strain>
    </source>
</reference>
<accession>A0A1G7TES3</accession>
<proteinExistence type="predicted"/>
<gene>
    <name evidence="3" type="ORF">SAMN04489759_106174</name>
</gene>
<keyword evidence="4" id="KW-1185">Reference proteome</keyword>
<dbReference type="STRING" id="218672.SAMN04489759_106174"/>
<sequence length="192" mass="20840">MRGLEVGGWSWDTKIADFDNDGAQDVYIVNGTWVPNEVSPSNLFFHNDGEGSFSEASASFGLEDYLMTAAATVFDMDGDGDLDLLTHPVNGPLVLFRNGSQTGYSILFEFEDHLGNRDGIGARLVLTDANGEVQSREIQLGGGFMSFDAPQVHFGLGNQTSATKLQIFWPDGGESVITGPLPAGQRYRVTRR</sequence>
<evidence type="ECO:0000259" key="2">
    <source>
        <dbReference type="Pfam" id="PF07593"/>
    </source>
</evidence>
<dbReference type="InterPro" id="IPR028994">
    <property type="entry name" value="Integrin_alpha_N"/>
</dbReference>
<evidence type="ECO:0000256" key="1">
    <source>
        <dbReference type="ARBA" id="ARBA00022729"/>
    </source>
</evidence>